<dbReference type="PATRIC" id="fig|280871.6.peg.1560"/>
<comment type="caution">
    <text evidence="1">The sequence shown here is derived from an EMBL/GenBank/DDBJ whole genome shotgun (WGS) entry which is preliminary data.</text>
</comment>
<dbReference type="AlphaFoldDB" id="A0A0D1L9R9"/>
<reference evidence="1 2" key="1">
    <citation type="submission" date="2015-01" db="EMBL/GenBank/DDBJ databases">
        <title>Genome sequence of Mycobacterium llatzerense and Mycobacterium immunogenum recovered from brain abscess.</title>
        <authorList>
            <person name="Greninger A.L."/>
            <person name="Langelier C."/>
            <person name="Cunningham G."/>
            <person name="Chiu C.Y."/>
            <person name="Miller S."/>
        </authorList>
    </citation>
    <scope>NUCLEOTIDE SEQUENCE [LARGE SCALE GENOMIC DNA]</scope>
    <source>
        <strain evidence="1 2">CLUC14</strain>
    </source>
</reference>
<dbReference type="Proteomes" id="UP000032221">
    <property type="component" value="Unassembled WGS sequence"/>
</dbReference>
<organism evidence="1 2">
    <name type="scientific">Mycolicibacterium llatzerense</name>
    <dbReference type="NCBI Taxonomy" id="280871"/>
    <lineage>
        <taxon>Bacteria</taxon>
        <taxon>Bacillati</taxon>
        <taxon>Actinomycetota</taxon>
        <taxon>Actinomycetes</taxon>
        <taxon>Mycobacteriales</taxon>
        <taxon>Mycobacteriaceae</taxon>
        <taxon>Mycolicibacterium</taxon>
    </lineage>
</organism>
<evidence type="ECO:0000313" key="2">
    <source>
        <dbReference type="Proteomes" id="UP000032221"/>
    </source>
</evidence>
<proteinExistence type="predicted"/>
<keyword evidence="2" id="KW-1185">Reference proteome</keyword>
<gene>
    <name evidence="1" type="ORF">TL10_07540</name>
</gene>
<sequence>MDTATRPAWQRTGHDHFPYAANQSGHWWVLRANYGFPEHDLYTLFVDGQAVADITANPYHPLPLLASIGALRLTDPDPAVPMLDDDVADADVGAVASYVNYGSEHDDPCLFCSGES</sequence>
<name>A0A0D1L9R9_9MYCO</name>
<protein>
    <submittedName>
        <fullName evidence="1">Uncharacterized protein</fullName>
    </submittedName>
</protein>
<dbReference type="EMBL" id="JXST01000008">
    <property type="protein sequence ID" value="KIU17570.1"/>
    <property type="molecule type" value="Genomic_DNA"/>
</dbReference>
<evidence type="ECO:0000313" key="1">
    <source>
        <dbReference type="EMBL" id="KIU17570.1"/>
    </source>
</evidence>
<accession>A0A0D1L9R9</accession>